<dbReference type="Pfam" id="PF00085">
    <property type="entry name" value="Thioredoxin"/>
    <property type="match status" value="1"/>
</dbReference>
<evidence type="ECO:0000313" key="3">
    <source>
        <dbReference type="Proteomes" id="UP000034846"/>
    </source>
</evidence>
<organism evidence="2 3">
    <name type="scientific">Candidatus Uhrbacteria bacterium GW2011_GWD2_52_7</name>
    <dbReference type="NCBI Taxonomy" id="1618989"/>
    <lineage>
        <taxon>Bacteria</taxon>
        <taxon>Candidatus Uhriibacteriota</taxon>
    </lineage>
</organism>
<dbReference type="SUPFAM" id="SSF52833">
    <property type="entry name" value="Thioredoxin-like"/>
    <property type="match status" value="1"/>
</dbReference>
<sequence length="86" mass="9948">MALLEFYGETCPHCVEMRPMVEKLEKELGVTVEKYEVWNSEENAKKLEEIDRGLCGGVPFFYNTENEKFICGSCSEEDLKTWMVGE</sequence>
<dbReference type="Gene3D" id="3.40.30.10">
    <property type="entry name" value="Glutaredoxin"/>
    <property type="match status" value="1"/>
</dbReference>
<protein>
    <recommendedName>
        <fullName evidence="1">Thioredoxin domain-containing protein</fullName>
    </recommendedName>
</protein>
<dbReference type="CDD" id="cd02947">
    <property type="entry name" value="TRX_family"/>
    <property type="match status" value="1"/>
</dbReference>
<evidence type="ECO:0000313" key="2">
    <source>
        <dbReference type="EMBL" id="KKW29341.1"/>
    </source>
</evidence>
<name>A0A0G1XEG2_9BACT</name>
<comment type="caution">
    <text evidence="2">The sequence shown here is derived from an EMBL/GenBank/DDBJ whole genome shotgun (WGS) entry which is preliminary data.</text>
</comment>
<dbReference type="EMBL" id="LCRD01000048">
    <property type="protein sequence ID" value="KKW29341.1"/>
    <property type="molecule type" value="Genomic_DNA"/>
</dbReference>
<dbReference type="InterPro" id="IPR036249">
    <property type="entry name" value="Thioredoxin-like_sf"/>
</dbReference>
<accession>A0A0G1XEG2</accession>
<dbReference type="Proteomes" id="UP000034846">
    <property type="component" value="Unassembled WGS sequence"/>
</dbReference>
<dbReference type="PROSITE" id="PS00194">
    <property type="entry name" value="THIOREDOXIN_1"/>
    <property type="match status" value="1"/>
</dbReference>
<dbReference type="InterPro" id="IPR017937">
    <property type="entry name" value="Thioredoxin_CS"/>
</dbReference>
<proteinExistence type="predicted"/>
<dbReference type="InterPro" id="IPR013766">
    <property type="entry name" value="Thioredoxin_domain"/>
</dbReference>
<reference evidence="2 3" key="1">
    <citation type="journal article" date="2015" name="Nature">
        <title>rRNA introns, odd ribosomes, and small enigmatic genomes across a large radiation of phyla.</title>
        <authorList>
            <person name="Brown C.T."/>
            <person name="Hug L.A."/>
            <person name="Thomas B.C."/>
            <person name="Sharon I."/>
            <person name="Castelle C.J."/>
            <person name="Singh A."/>
            <person name="Wilkins M.J."/>
            <person name="Williams K.H."/>
            <person name="Banfield J.F."/>
        </authorList>
    </citation>
    <scope>NUCLEOTIDE SEQUENCE [LARGE SCALE GENOMIC DNA]</scope>
</reference>
<dbReference type="AlphaFoldDB" id="A0A0G1XEG2"/>
<gene>
    <name evidence="2" type="ORF">UY72_C0048G0003</name>
</gene>
<feature type="domain" description="Thioredoxin" evidence="1">
    <location>
        <begin position="2"/>
        <end position="48"/>
    </location>
</feature>
<evidence type="ECO:0000259" key="1">
    <source>
        <dbReference type="Pfam" id="PF00085"/>
    </source>
</evidence>